<dbReference type="Pfam" id="PF11807">
    <property type="entry name" value="UstYa"/>
    <property type="match status" value="1"/>
</dbReference>
<dbReference type="GO" id="GO:0043386">
    <property type="term" value="P:mycotoxin biosynthetic process"/>
    <property type="evidence" value="ECO:0007669"/>
    <property type="project" value="InterPro"/>
</dbReference>
<dbReference type="PANTHER" id="PTHR33365:SF6">
    <property type="entry name" value="OXIDASE USTYA"/>
    <property type="match status" value="1"/>
</dbReference>
<sequence>MQTESVVEKHQLLEDDLFDESKTDFAASPGTHSRRKWFLESILFVLLTVSLLVNVFLSVHKIGVTEEASKFAPNLSAAGLKHEVTKPVYHGTQFSTALNSTEERDRLWNALDISAGSIAIPDDEARVLGLPPSARLPWDQSVGVYLLGAFHQIHCLKDIYLYMTAKERNDSTHLEFEHMVHCLDSLLQDAFCNADDFPWMVLPPEPWRQNYPLYQERQCKSWDKLLDWASGYNACYHIDNVTDAQGRPVPDGTIEHYLFCPDDSPYRPRMEEYLLTHEL</sequence>
<keyword evidence="2" id="KW-0812">Transmembrane</keyword>
<gene>
    <name evidence="3" type="primary">cctP_2</name>
    <name evidence="3" type="ORF">LSUB1_G005580</name>
</gene>
<evidence type="ECO:0000313" key="3">
    <source>
        <dbReference type="EMBL" id="TVY35550.1"/>
    </source>
</evidence>
<protein>
    <submittedName>
        <fullName evidence="3">Phenylalanine aminomutase (L-beta-phenylalanine forming)</fullName>
    </submittedName>
</protein>
<comment type="caution">
    <text evidence="3">The sequence shown here is derived from an EMBL/GenBank/DDBJ whole genome shotgun (WGS) entry which is preliminary data.</text>
</comment>
<keyword evidence="2" id="KW-1133">Transmembrane helix</keyword>
<dbReference type="PANTHER" id="PTHR33365">
    <property type="entry name" value="YALI0B05434P"/>
    <property type="match status" value="1"/>
</dbReference>
<proteinExistence type="inferred from homology"/>
<accession>A0A8H8RIF6</accession>
<reference evidence="3 4" key="1">
    <citation type="submission" date="2018-05" db="EMBL/GenBank/DDBJ databases">
        <title>Genome sequencing and assembly of the regulated plant pathogen Lachnellula willkommii and related sister species for the development of diagnostic species identification markers.</title>
        <authorList>
            <person name="Giroux E."/>
            <person name="Bilodeau G."/>
        </authorList>
    </citation>
    <scope>NUCLEOTIDE SEQUENCE [LARGE SCALE GENOMIC DNA]</scope>
    <source>
        <strain evidence="3 4">CBS 197.66</strain>
    </source>
</reference>
<name>A0A8H8RIF6_9HELO</name>
<evidence type="ECO:0000256" key="2">
    <source>
        <dbReference type="SAM" id="Phobius"/>
    </source>
</evidence>
<dbReference type="InterPro" id="IPR021765">
    <property type="entry name" value="UstYa-like"/>
</dbReference>
<keyword evidence="2" id="KW-0472">Membrane</keyword>
<dbReference type="Proteomes" id="UP000462212">
    <property type="component" value="Unassembled WGS sequence"/>
</dbReference>
<evidence type="ECO:0000313" key="4">
    <source>
        <dbReference type="Proteomes" id="UP000462212"/>
    </source>
</evidence>
<evidence type="ECO:0000256" key="1">
    <source>
        <dbReference type="ARBA" id="ARBA00035112"/>
    </source>
</evidence>
<comment type="similarity">
    <text evidence="1">Belongs to the ustYa family.</text>
</comment>
<dbReference type="OrthoDB" id="3687641at2759"/>
<organism evidence="3 4">
    <name type="scientific">Lachnellula subtilissima</name>
    <dbReference type="NCBI Taxonomy" id="602034"/>
    <lineage>
        <taxon>Eukaryota</taxon>
        <taxon>Fungi</taxon>
        <taxon>Dikarya</taxon>
        <taxon>Ascomycota</taxon>
        <taxon>Pezizomycotina</taxon>
        <taxon>Leotiomycetes</taxon>
        <taxon>Helotiales</taxon>
        <taxon>Lachnaceae</taxon>
        <taxon>Lachnellula</taxon>
    </lineage>
</organism>
<feature type="transmembrane region" description="Helical" evidence="2">
    <location>
        <begin position="37"/>
        <end position="57"/>
    </location>
</feature>
<keyword evidence="4" id="KW-1185">Reference proteome</keyword>
<dbReference type="AlphaFoldDB" id="A0A8H8RIF6"/>
<dbReference type="EMBL" id="QGMJ01000513">
    <property type="protein sequence ID" value="TVY35550.1"/>
    <property type="molecule type" value="Genomic_DNA"/>
</dbReference>